<organism evidence="3 4">
    <name type="scientific">Plectus sambesii</name>
    <dbReference type="NCBI Taxonomy" id="2011161"/>
    <lineage>
        <taxon>Eukaryota</taxon>
        <taxon>Metazoa</taxon>
        <taxon>Ecdysozoa</taxon>
        <taxon>Nematoda</taxon>
        <taxon>Chromadorea</taxon>
        <taxon>Plectida</taxon>
        <taxon>Plectina</taxon>
        <taxon>Plectoidea</taxon>
        <taxon>Plectidae</taxon>
        <taxon>Plectus</taxon>
    </lineage>
</organism>
<dbReference type="InterPro" id="IPR008042">
    <property type="entry name" value="Retrotrans_Pao"/>
</dbReference>
<dbReference type="InterPro" id="IPR043502">
    <property type="entry name" value="DNA/RNA_pol_sf"/>
</dbReference>
<dbReference type="Pfam" id="PF00078">
    <property type="entry name" value="RVT_1"/>
    <property type="match status" value="1"/>
</dbReference>
<keyword evidence="1" id="KW-0863">Zinc-finger</keyword>
<dbReference type="Gene3D" id="3.10.10.10">
    <property type="entry name" value="HIV Type 1 Reverse Transcriptase, subunit A, domain 1"/>
    <property type="match status" value="1"/>
</dbReference>
<dbReference type="InterPro" id="IPR001878">
    <property type="entry name" value="Znf_CCHC"/>
</dbReference>
<dbReference type="SUPFAM" id="SSF56672">
    <property type="entry name" value="DNA/RNA polymerases"/>
    <property type="match status" value="1"/>
</dbReference>
<keyword evidence="1" id="KW-0862">Zinc</keyword>
<evidence type="ECO:0000256" key="1">
    <source>
        <dbReference type="PROSITE-ProRule" id="PRU00047"/>
    </source>
</evidence>
<dbReference type="Pfam" id="PF05380">
    <property type="entry name" value="Peptidase_A17"/>
    <property type="match status" value="1"/>
</dbReference>
<keyword evidence="1" id="KW-0479">Metal-binding</keyword>
<dbReference type="Pfam" id="PF05585">
    <property type="entry name" value="DUF1758"/>
    <property type="match status" value="1"/>
</dbReference>
<evidence type="ECO:0000313" key="3">
    <source>
        <dbReference type="Proteomes" id="UP000887566"/>
    </source>
</evidence>
<dbReference type="InterPro" id="IPR005312">
    <property type="entry name" value="DUF1759"/>
</dbReference>
<dbReference type="InterPro" id="IPR000477">
    <property type="entry name" value="RT_dom"/>
</dbReference>
<dbReference type="InterPro" id="IPR043128">
    <property type="entry name" value="Rev_trsase/Diguanyl_cyclase"/>
</dbReference>
<dbReference type="Gene3D" id="3.30.420.10">
    <property type="entry name" value="Ribonuclease H-like superfamily/Ribonuclease H"/>
    <property type="match status" value="1"/>
</dbReference>
<dbReference type="GO" id="GO:0003676">
    <property type="term" value="F:nucleic acid binding"/>
    <property type="evidence" value="ECO:0007669"/>
    <property type="project" value="InterPro"/>
</dbReference>
<dbReference type="WBParaSite" id="PSAMB.scaffold2880size20762.g19457.t1">
    <property type="protein sequence ID" value="PSAMB.scaffold2880size20762.g19457.t1"/>
    <property type="gene ID" value="PSAMB.scaffold2880size20762.g19457"/>
</dbReference>
<feature type="domain" description="CCHC-type" evidence="2">
    <location>
        <begin position="412"/>
        <end position="427"/>
    </location>
</feature>
<proteinExistence type="predicted"/>
<evidence type="ECO:0000259" key="2">
    <source>
        <dbReference type="PROSITE" id="PS50158"/>
    </source>
</evidence>
<dbReference type="PROSITE" id="PS50158">
    <property type="entry name" value="ZF_CCHC"/>
    <property type="match status" value="1"/>
</dbReference>
<sequence length="1410" mass="159783">MDPTFSSGFYRTQIGLTKPVLRRYIDNANDRDYSFKKDDPEFEKDVQERLANILGDTSRINNCVGRLQGHIDRWATFISQSPLDEKQRVSEREQFQKVVEAADGAQALITEAQETLDVLDTNLRLLLIASGKTVESIPPAKITASGSEFFDNDHALDMQSPTFPLQRSPVQLPRLELCLFNGDMSRWQQFWDTFVAAVHHQPLPAISKLTYLLSTLTGEAKEAVAGYPITEATYPVVVEVLRRRFGDPHRIQFSLHAELRALPKAGDRTPEVRQIFEKIERICRQLDAMGDSTDHPQVAIAIEAKMPYWLLMSIYEAKQNDSHWSVMKMRRHIEMALQLRENVAFLHNETTLPRQTPAATQRFNSSTFAITTPSPKPPNGCAFCHGAHWNDECMVVVTAADRFEKVKQLELCLKCLRPGHLQNQCPSYRPCFHCRKNHNSALCRSKGEHNGPMREGRQGHNYGGNQAMGRTTAPQQGYNNGGYQAMQRTTAPQHGYNNGGYQAMQRTTAPQQGYNNGGYQAMQRTTAPQQGFNDGGNQRVSQQFGQKGRNVATRKVMAITNEESEDMEPMDNPTLIANTVIEYESEKESEANNQNQRAEVLLLSKEVILINPEYPANQLKTIAFLDGGSQLSFITTEISEMLHLSPKEQVNITISTFAEDHPKQVSAYNYEIHLQHAHGTIKMDVTALKKLTGHITIPLENNEYHQATYLQGKRAIPGILIGADYFWEIITPTEIQKLPSGFTMIDSKIGPMLCGKGHITSVMAIQQQQDEMMAIQKHQEGKKSIGDTIEKFWTLETIGIHDNPVVNDDDIALQQFQRGIEKRNGRYSVKWPWKDENPQLSSNYFLCMGRLRSTVAKLTLQPDLLQKYDDIMKEQASTGIIEPVDDKEDHGGLVHYLAHHPVINLQKKTTPIRIVHDGSMKTGKGGKSLNDCLYRGPTLMPDLCGMLFRFRTYEIAIVADIEKAFLQIGLEDQDRDAVRFLWLKDITKPWSTDNIQIYRFCRVAFGIISSPFLLAATIQHHLQQYNTDVAKAIQENIYADNVLMEAKTTEEAKNKCAEAKIIFKDALMNLREFISNDKQVNETFSDAGQKTVVKFLGIIWDTQHDTITIPTPLITVSDKATKREVLSMTASIYDPLGLISPAVLPAKKFLQELWQQGYDWDEHLSLDEAKRWTELAASLNNKAVQLPRKICQPMAEDNYEIHTFVDASAIACAAVIYLRQITPQGVTIYIICAKSRLGPINKMTIPRMELMAALIGMRLTKFITQQIQIKAREITLWSDSKCVLGWIASKSETLPKFVNNRIREIRSLTEMKFRYVPTLDNPADLGSRGITLEELKTNDLWWNGPKWLTEDQTNWSSTPIINPNDLHNVEEETEDTTPLLINTVITHTSPLFQAERWSSWKKQCKALCAT</sequence>
<dbReference type="PANTHER" id="PTHR47331:SF1">
    <property type="entry name" value="GAG-LIKE PROTEIN"/>
    <property type="match status" value="1"/>
</dbReference>
<dbReference type="InterPro" id="IPR008737">
    <property type="entry name" value="DUF1758"/>
</dbReference>
<dbReference type="Proteomes" id="UP000887566">
    <property type="component" value="Unplaced"/>
</dbReference>
<accession>A0A914W2D1</accession>
<dbReference type="GO" id="GO:0006259">
    <property type="term" value="P:DNA metabolic process"/>
    <property type="evidence" value="ECO:0007669"/>
    <property type="project" value="UniProtKB-ARBA"/>
</dbReference>
<name>A0A914W2D1_9BILA</name>
<dbReference type="Pfam" id="PF03564">
    <property type="entry name" value="DUF1759"/>
    <property type="match status" value="1"/>
</dbReference>
<dbReference type="GO" id="GO:0008270">
    <property type="term" value="F:zinc ion binding"/>
    <property type="evidence" value="ECO:0007669"/>
    <property type="project" value="UniProtKB-KW"/>
</dbReference>
<keyword evidence="3" id="KW-1185">Reference proteome</keyword>
<dbReference type="InterPro" id="IPR036397">
    <property type="entry name" value="RNaseH_sf"/>
</dbReference>
<protein>
    <submittedName>
        <fullName evidence="4">CCHC-type domain-containing protein</fullName>
    </submittedName>
</protein>
<dbReference type="CDD" id="cd01644">
    <property type="entry name" value="RT_pepA17"/>
    <property type="match status" value="1"/>
</dbReference>
<evidence type="ECO:0000313" key="4">
    <source>
        <dbReference type="WBParaSite" id="PSAMB.scaffold2880size20762.g19457.t1"/>
    </source>
</evidence>
<dbReference type="Gene3D" id="3.30.70.270">
    <property type="match status" value="1"/>
</dbReference>
<reference evidence="4" key="1">
    <citation type="submission" date="2022-11" db="UniProtKB">
        <authorList>
            <consortium name="WormBaseParasite"/>
        </authorList>
    </citation>
    <scope>IDENTIFICATION</scope>
</reference>
<dbReference type="PANTHER" id="PTHR47331">
    <property type="entry name" value="PHD-TYPE DOMAIN-CONTAINING PROTEIN"/>
    <property type="match status" value="1"/>
</dbReference>